<protein>
    <submittedName>
        <fullName evidence="2">MarR family transcriptional regulator</fullName>
    </submittedName>
</protein>
<dbReference type="GO" id="GO:0003700">
    <property type="term" value="F:DNA-binding transcription factor activity"/>
    <property type="evidence" value="ECO:0007669"/>
    <property type="project" value="InterPro"/>
</dbReference>
<gene>
    <name evidence="2" type="ORF">B0I29_12425</name>
</gene>
<dbReference type="AlphaFoldDB" id="A0A327Z3Z2"/>
<keyword evidence="3" id="KW-1185">Reference proteome</keyword>
<evidence type="ECO:0000313" key="3">
    <source>
        <dbReference type="Proteomes" id="UP000249341"/>
    </source>
</evidence>
<accession>A0A327Z3Z2</accession>
<organism evidence="2 3">
    <name type="scientific">Actinoplanes lutulentus</name>
    <dbReference type="NCBI Taxonomy" id="1287878"/>
    <lineage>
        <taxon>Bacteria</taxon>
        <taxon>Bacillati</taxon>
        <taxon>Actinomycetota</taxon>
        <taxon>Actinomycetes</taxon>
        <taxon>Micromonosporales</taxon>
        <taxon>Micromonosporaceae</taxon>
        <taxon>Actinoplanes</taxon>
    </lineage>
</organism>
<dbReference type="PROSITE" id="PS50995">
    <property type="entry name" value="HTH_MARR_2"/>
    <property type="match status" value="1"/>
</dbReference>
<sequence length="163" mass="18228">MTIENASEQQERDLMADVGGAFARMRRRTMQAPVDQPSGRKDLTRNLVLNLVEEAQSAGREMTVGNLADALLVDPSVASRMATDCITHGYLVRAASQQDGRRTVIQLTDEGSALLGHFRNQHRQAFEYVTRDWPRAERLEFARLLIKYAEDSARLPAPAESTD</sequence>
<evidence type="ECO:0000259" key="1">
    <source>
        <dbReference type="PROSITE" id="PS50995"/>
    </source>
</evidence>
<dbReference type="PANTHER" id="PTHR33164">
    <property type="entry name" value="TRANSCRIPTIONAL REGULATOR, MARR FAMILY"/>
    <property type="match status" value="1"/>
</dbReference>
<dbReference type="Pfam" id="PF12802">
    <property type="entry name" value="MarR_2"/>
    <property type="match status" value="1"/>
</dbReference>
<feature type="domain" description="HTH marR-type" evidence="1">
    <location>
        <begin position="11"/>
        <end position="150"/>
    </location>
</feature>
<dbReference type="EMBL" id="QLMJ01000024">
    <property type="protein sequence ID" value="RAK27138.1"/>
    <property type="molecule type" value="Genomic_DNA"/>
</dbReference>
<reference evidence="2 3" key="1">
    <citation type="submission" date="2018-06" db="EMBL/GenBank/DDBJ databases">
        <title>Genomic Encyclopedia of Type Strains, Phase III (KMG-III): the genomes of soil and plant-associated and newly described type strains.</title>
        <authorList>
            <person name="Whitman W."/>
        </authorList>
    </citation>
    <scope>NUCLEOTIDE SEQUENCE [LARGE SCALE GENOMIC DNA]</scope>
    <source>
        <strain evidence="2 3">CGMCC 4.7090</strain>
    </source>
</reference>
<dbReference type="SMART" id="SM00347">
    <property type="entry name" value="HTH_MARR"/>
    <property type="match status" value="1"/>
</dbReference>
<dbReference type="InterPro" id="IPR036390">
    <property type="entry name" value="WH_DNA-bd_sf"/>
</dbReference>
<dbReference type="Proteomes" id="UP000249341">
    <property type="component" value="Unassembled WGS sequence"/>
</dbReference>
<dbReference type="PANTHER" id="PTHR33164:SF57">
    <property type="entry name" value="MARR-FAMILY TRANSCRIPTIONAL REGULATOR"/>
    <property type="match status" value="1"/>
</dbReference>
<evidence type="ECO:0000313" key="2">
    <source>
        <dbReference type="EMBL" id="RAK27138.1"/>
    </source>
</evidence>
<dbReference type="SUPFAM" id="SSF46785">
    <property type="entry name" value="Winged helix' DNA-binding domain"/>
    <property type="match status" value="1"/>
</dbReference>
<comment type="caution">
    <text evidence="2">The sequence shown here is derived from an EMBL/GenBank/DDBJ whole genome shotgun (WGS) entry which is preliminary data.</text>
</comment>
<dbReference type="InterPro" id="IPR039422">
    <property type="entry name" value="MarR/SlyA-like"/>
</dbReference>
<proteinExistence type="predicted"/>
<dbReference type="InterPro" id="IPR036388">
    <property type="entry name" value="WH-like_DNA-bd_sf"/>
</dbReference>
<dbReference type="RefSeq" id="WP_245973116.1">
    <property type="nucleotide sequence ID" value="NZ_JACHWI010000004.1"/>
</dbReference>
<dbReference type="InterPro" id="IPR000835">
    <property type="entry name" value="HTH_MarR-typ"/>
</dbReference>
<name>A0A327Z3Z2_9ACTN</name>
<dbReference type="Gene3D" id="1.10.10.10">
    <property type="entry name" value="Winged helix-like DNA-binding domain superfamily/Winged helix DNA-binding domain"/>
    <property type="match status" value="1"/>
</dbReference>
<dbReference type="GO" id="GO:0006950">
    <property type="term" value="P:response to stress"/>
    <property type="evidence" value="ECO:0007669"/>
    <property type="project" value="TreeGrafter"/>
</dbReference>